<dbReference type="Proteomes" id="UP000557509">
    <property type="component" value="Unassembled WGS sequence"/>
</dbReference>
<dbReference type="EMBL" id="JAAUHK010000194">
    <property type="protein sequence ID" value="KAF4641499.1"/>
    <property type="molecule type" value="Genomic_DNA"/>
</dbReference>
<keyword evidence="1" id="KW-0472">Membrane</keyword>
<dbReference type="VEuPathDB" id="ToxoDB:TGME49_500129"/>
<dbReference type="AlphaFoldDB" id="A0A7J6K3U9"/>
<gene>
    <name evidence="2" type="ORF">TGRH88_073090</name>
</gene>
<evidence type="ECO:0000256" key="1">
    <source>
        <dbReference type="SAM" id="Phobius"/>
    </source>
</evidence>
<sequence length="81" mass="8746">MGIVLIGIGGAFNPSGVIVTCYCLMLLDEIMKEAPDMNKLRMLQTFDVDYSVKDPQSGMTILHHGGSVLFSAVTEAIPTNE</sequence>
<keyword evidence="3" id="KW-1185">Reference proteome</keyword>
<organism evidence="2 3">
    <name type="scientific">Toxoplasma gondii</name>
    <dbReference type="NCBI Taxonomy" id="5811"/>
    <lineage>
        <taxon>Eukaryota</taxon>
        <taxon>Sar</taxon>
        <taxon>Alveolata</taxon>
        <taxon>Apicomplexa</taxon>
        <taxon>Conoidasida</taxon>
        <taxon>Coccidia</taxon>
        <taxon>Eucoccidiorida</taxon>
        <taxon>Eimeriorina</taxon>
        <taxon>Sarcocystidae</taxon>
        <taxon>Toxoplasma</taxon>
    </lineage>
</organism>
<accession>A0A7J6K3U9</accession>
<evidence type="ECO:0000313" key="3">
    <source>
        <dbReference type="Proteomes" id="UP000557509"/>
    </source>
</evidence>
<feature type="transmembrane region" description="Helical" evidence="1">
    <location>
        <begin position="6"/>
        <end position="27"/>
    </location>
</feature>
<reference evidence="2 3" key="1">
    <citation type="submission" date="2020-03" db="EMBL/GenBank/DDBJ databases">
        <title>Genome sequence of Toxoplasma gondii RH-88 strain.</title>
        <authorList>
            <person name="Lorenzi H.A."/>
            <person name="Venepally P."/>
            <person name="Rozenberg A."/>
            <person name="Sibley D."/>
        </authorList>
    </citation>
    <scope>NUCLEOTIDE SEQUENCE [LARGE SCALE GENOMIC DNA]</scope>
    <source>
        <strain evidence="2 3">RH-88</strain>
    </source>
</reference>
<keyword evidence="1" id="KW-0812">Transmembrane</keyword>
<name>A0A7J6K3U9_TOXGO</name>
<proteinExistence type="predicted"/>
<comment type="caution">
    <text evidence="2">The sequence shown here is derived from an EMBL/GenBank/DDBJ whole genome shotgun (WGS) entry which is preliminary data.</text>
</comment>
<keyword evidence="1" id="KW-1133">Transmembrane helix</keyword>
<evidence type="ECO:0000313" key="2">
    <source>
        <dbReference type="EMBL" id="KAF4641499.1"/>
    </source>
</evidence>
<protein>
    <submittedName>
        <fullName evidence="2">Uncharacterized protein</fullName>
    </submittedName>
</protein>